<accession>A0AAE6G4Z4</accession>
<dbReference type="EMBL" id="CP017174">
    <property type="protein sequence ID" value="QDE71006.1"/>
    <property type="molecule type" value="Genomic_DNA"/>
</dbReference>
<name>A0AAE6G4Z4_MYXXA</name>
<dbReference type="AlphaFoldDB" id="A0AAE6G4Z4"/>
<evidence type="ECO:0000313" key="3">
    <source>
        <dbReference type="Proteomes" id="UP000320179"/>
    </source>
</evidence>
<reference evidence="2 3" key="1">
    <citation type="journal article" date="2019" name="Science">
        <title>Social genes are selection hotspots in kin groups of a soil microbe.</title>
        <authorList>
            <person name="Wielgoss S."/>
            <person name="Wolfensberger R."/>
            <person name="Sun L."/>
            <person name="Fiegna F."/>
            <person name="Velicer G.J."/>
        </authorList>
    </citation>
    <scope>NUCLEOTIDE SEQUENCE [LARGE SCALE GENOMIC DNA]</scope>
    <source>
        <strain evidence="2 3">MC3.5.9c15</strain>
    </source>
</reference>
<dbReference type="Proteomes" id="UP000320179">
    <property type="component" value="Chromosome"/>
</dbReference>
<organism evidence="2 3">
    <name type="scientific">Myxococcus xanthus</name>
    <dbReference type="NCBI Taxonomy" id="34"/>
    <lineage>
        <taxon>Bacteria</taxon>
        <taxon>Pseudomonadati</taxon>
        <taxon>Myxococcota</taxon>
        <taxon>Myxococcia</taxon>
        <taxon>Myxococcales</taxon>
        <taxon>Cystobacterineae</taxon>
        <taxon>Myxococcaceae</taxon>
        <taxon>Myxococcus</taxon>
    </lineage>
</organism>
<feature type="region of interest" description="Disordered" evidence="1">
    <location>
        <begin position="1"/>
        <end position="34"/>
    </location>
</feature>
<evidence type="ECO:0000313" key="2">
    <source>
        <dbReference type="EMBL" id="QDE71006.1"/>
    </source>
</evidence>
<evidence type="ECO:0000256" key="1">
    <source>
        <dbReference type="SAM" id="MobiDB-lite"/>
    </source>
</evidence>
<sequence>MVAAVVPDSGDLAGDGGDEAQRTHAVRDGAGSADAAFHLSEEEIKALGAAQALAVGPGEGEGAGGRGEAFA</sequence>
<proteinExistence type="predicted"/>
<gene>
    <name evidence="2" type="ORF">BHS09_30735</name>
</gene>
<protein>
    <submittedName>
        <fullName evidence="2">Uncharacterized protein</fullName>
    </submittedName>
</protein>